<dbReference type="PROSITE" id="PS50932">
    <property type="entry name" value="HTH_LACI_2"/>
    <property type="match status" value="1"/>
</dbReference>
<name>A0A1H2TCD5_9BACI</name>
<evidence type="ECO:0000259" key="4">
    <source>
        <dbReference type="PROSITE" id="PS50932"/>
    </source>
</evidence>
<evidence type="ECO:0000256" key="3">
    <source>
        <dbReference type="ARBA" id="ARBA00023163"/>
    </source>
</evidence>
<dbReference type="Gene3D" id="3.40.50.2300">
    <property type="match status" value="2"/>
</dbReference>
<evidence type="ECO:0000256" key="1">
    <source>
        <dbReference type="ARBA" id="ARBA00023015"/>
    </source>
</evidence>
<dbReference type="PANTHER" id="PTHR30146:SF149">
    <property type="entry name" value="HTH-TYPE TRANSCRIPTIONAL REGULATOR EBGR"/>
    <property type="match status" value="1"/>
</dbReference>
<dbReference type="STRING" id="1122204.SAMN05421781_1341"/>
<proteinExistence type="predicted"/>
<dbReference type="InterPro" id="IPR046335">
    <property type="entry name" value="LacI/GalR-like_sensor"/>
</dbReference>
<feature type="domain" description="HTH lacI-type" evidence="4">
    <location>
        <begin position="2"/>
        <end position="58"/>
    </location>
</feature>
<dbReference type="EMBL" id="FNNC01000002">
    <property type="protein sequence ID" value="SDW41623.1"/>
    <property type="molecule type" value="Genomic_DNA"/>
</dbReference>
<protein>
    <submittedName>
        <fullName evidence="5">Transcriptional regulator, LacI family</fullName>
    </submittedName>
</protein>
<evidence type="ECO:0000313" key="5">
    <source>
        <dbReference type="EMBL" id="SDW41623.1"/>
    </source>
</evidence>
<dbReference type="GO" id="GO:0003700">
    <property type="term" value="F:DNA-binding transcription factor activity"/>
    <property type="evidence" value="ECO:0007669"/>
    <property type="project" value="TreeGrafter"/>
</dbReference>
<dbReference type="CDD" id="cd01544">
    <property type="entry name" value="PBP1_GalR"/>
    <property type="match status" value="1"/>
</dbReference>
<dbReference type="SUPFAM" id="SSF47413">
    <property type="entry name" value="lambda repressor-like DNA-binding domains"/>
    <property type="match status" value="1"/>
</dbReference>
<evidence type="ECO:0000256" key="2">
    <source>
        <dbReference type="ARBA" id="ARBA00023125"/>
    </source>
</evidence>
<accession>A0A1H2TCD5</accession>
<gene>
    <name evidence="5" type="ORF">SAMN05421781_1341</name>
</gene>
<dbReference type="PROSITE" id="PS00356">
    <property type="entry name" value="HTH_LACI_1"/>
    <property type="match status" value="1"/>
</dbReference>
<evidence type="ECO:0000313" key="6">
    <source>
        <dbReference type="Proteomes" id="UP000199488"/>
    </source>
</evidence>
<dbReference type="Gene3D" id="1.10.260.40">
    <property type="entry name" value="lambda repressor-like DNA-binding domains"/>
    <property type="match status" value="1"/>
</dbReference>
<dbReference type="RefSeq" id="WP_091612777.1">
    <property type="nucleotide sequence ID" value="NZ_FNNC01000002.1"/>
</dbReference>
<dbReference type="Pfam" id="PF13377">
    <property type="entry name" value="Peripla_BP_3"/>
    <property type="match status" value="1"/>
</dbReference>
<dbReference type="GO" id="GO:0000976">
    <property type="term" value="F:transcription cis-regulatory region binding"/>
    <property type="evidence" value="ECO:0007669"/>
    <property type="project" value="TreeGrafter"/>
</dbReference>
<dbReference type="CDD" id="cd01392">
    <property type="entry name" value="HTH_LacI"/>
    <property type="match status" value="1"/>
</dbReference>
<dbReference type="AlphaFoldDB" id="A0A1H2TCD5"/>
<keyword evidence="2" id="KW-0238">DNA-binding</keyword>
<keyword evidence="1" id="KW-0805">Transcription regulation</keyword>
<dbReference type="PRINTS" id="PR00036">
    <property type="entry name" value="HTHLACI"/>
</dbReference>
<dbReference type="PANTHER" id="PTHR30146">
    <property type="entry name" value="LACI-RELATED TRANSCRIPTIONAL REPRESSOR"/>
    <property type="match status" value="1"/>
</dbReference>
<dbReference type="Proteomes" id="UP000199488">
    <property type="component" value="Unassembled WGS sequence"/>
</dbReference>
<dbReference type="Pfam" id="PF00356">
    <property type="entry name" value="LacI"/>
    <property type="match status" value="1"/>
</dbReference>
<dbReference type="OrthoDB" id="9784962at2"/>
<sequence>MATIKDIAARAQVSAATVSRVLNHDETLSVSPNTKERIRQIAQELAYVPVKARKKNGGKKKMKIGIVLHQPSDLEKDDPYFYPIRQEIEDECMRQDIEQARIFYLSTIQNDPAVQEVDAFILIGRIREEVAEFLRRNNKQLVFISHSPNDEQFSSVSIDFEQAAGKVVRHLLDQGYKKIGYIGGREAENGFRRRVQIEDKRETVFKQLMDASGYSYKNNIHIADFTMDDGYRMGKKAIEQGNLPEAFFIASDRMAMGALRAFQEHGIRVPEDVAIGSFDGTELAQYASTPLTTVNIPTKEMGRMGVRKLMTAEEGDLPMRWVLPSRLIVRESCGSRINKLLES</sequence>
<dbReference type="InterPro" id="IPR010982">
    <property type="entry name" value="Lambda_DNA-bd_dom_sf"/>
</dbReference>
<keyword evidence="3" id="KW-0804">Transcription</keyword>
<reference evidence="5 6" key="1">
    <citation type="submission" date="2016-10" db="EMBL/GenBank/DDBJ databases">
        <authorList>
            <person name="de Groot N.N."/>
        </authorList>
    </citation>
    <scope>NUCLEOTIDE SEQUENCE [LARGE SCALE GENOMIC DNA]</scope>
    <source>
        <strain evidence="5 6">DSM 23126</strain>
    </source>
</reference>
<dbReference type="SUPFAM" id="SSF53822">
    <property type="entry name" value="Periplasmic binding protein-like I"/>
    <property type="match status" value="1"/>
</dbReference>
<organism evidence="5 6">
    <name type="scientific">Marinococcus luteus</name>
    <dbReference type="NCBI Taxonomy" id="1122204"/>
    <lineage>
        <taxon>Bacteria</taxon>
        <taxon>Bacillati</taxon>
        <taxon>Bacillota</taxon>
        <taxon>Bacilli</taxon>
        <taxon>Bacillales</taxon>
        <taxon>Bacillaceae</taxon>
        <taxon>Marinococcus</taxon>
    </lineage>
</organism>
<keyword evidence="6" id="KW-1185">Reference proteome</keyword>
<dbReference type="InterPro" id="IPR028082">
    <property type="entry name" value="Peripla_BP_I"/>
</dbReference>
<dbReference type="SMART" id="SM00354">
    <property type="entry name" value="HTH_LACI"/>
    <property type="match status" value="1"/>
</dbReference>
<dbReference type="InterPro" id="IPR000843">
    <property type="entry name" value="HTH_LacI"/>
</dbReference>